<proteinExistence type="predicted"/>
<dbReference type="NCBIfam" id="TIGR00765">
    <property type="entry name" value="yihY_not_rbn"/>
    <property type="match status" value="1"/>
</dbReference>
<feature type="compositionally biased region" description="Basic and acidic residues" evidence="6">
    <location>
        <begin position="303"/>
        <end position="314"/>
    </location>
</feature>
<keyword evidence="5 7" id="KW-0472">Membrane</keyword>
<dbReference type="PIRSF" id="PIRSF035875">
    <property type="entry name" value="RNase_BN"/>
    <property type="match status" value="1"/>
</dbReference>
<sequence length="314" mass="33784">MVQERVSGPMDLRWRSWRGALTRTFGAFWSDKLTDWAAALTYYSVLSLFPALLLLTALLGLLGRATTDSMIATVRQVGPGSETAFVVGALENVRSTQSLSGPLALVGLVTAVWTASAYIGAFIRAANSLYEIDEGRSIRKTLPLRFGLTLIMLAIAAACAVGVVVTGTVARKVGQWLGVGSAGIRVWDVLKWPVLALLVSLAFALLYWAAPNVRQPGFRWLTPGSVLAVVIWIAASAGFAFYVANFGSFNKIYGSLAAAVVFLVWLWLTNLAVLIGAEIDAELARGRGIEQGHHPDQSPFLPARDEPESQHTPT</sequence>
<dbReference type="AlphaFoldDB" id="A0A6G9YXS7"/>
<feature type="transmembrane region" description="Helical" evidence="7">
    <location>
        <begin position="103"/>
        <end position="125"/>
    </location>
</feature>
<evidence type="ECO:0000313" key="8">
    <source>
        <dbReference type="EMBL" id="QIS17623.1"/>
    </source>
</evidence>
<dbReference type="RefSeq" id="WP_167485012.1">
    <property type="nucleotide sequence ID" value="NZ_CP046173.1"/>
</dbReference>
<evidence type="ECO:0000256" key="4">
    <source>
        <dbReference type="ARBA" id="ARBA00022989"/>
    </source>
</evidence>
<dbReference type="InterPro" id="IPR017039">
    <property type="entry name" value="Virul_fac_BrkB"/>
</dbReference>
<feature type="transmembrane region" description="Helical" evidence="7">
    <location>
        <begin position="40"/>
        <end position="62"/>
    </location>
</feature>
<dbReference type="PANTHER" id="PTHR30213">
    <property type="entry name" value="INNER MEMBRANE PROTEIN YHJD"/>
    <property type="match status" value="1"/>
</dbReference>
<reference evidence="8 9" key="1">
    <citation type="journal article" date="2019" name="ACS Chem. Biol.">
        <title>Identification and Mobilization of a Cryptic Antibiotic Biosynthesis Gene Locus from a Human-Pathogenic Nocardia Isolate.</title>
        <authorList>
            <person name="Herisse M."/>
            <person name="Ishida K."/>
            <person name="Porter J.L."/>
            <person name="Howden B."/>
            <person name="Hertweck C."/>
            <person name="Stinear T.P."/>
            <person name="Pidot S.J."/>
        </authorList>
    </citation>
    <scope>NUCLEOTIDE SEQUENCE [LARGE SCALE GENOMIC DNA]</scope>
    <source>
        <strain evidence="8 9">AUSMDU00012715</strain>
    </source>
</reference>
<keyword evidence="2" id="KW-1003">Cell membrane</keyword>
<accession>A0A6G9YXS7</accession>
<dbReference type="EMBL" id="CP046173">
    <property type="protein sequence ID" value="QIS17623.1"/>
    <property type="molecule type" value="Genomic_DNA"/>
</dbReference>
<gene>
    <name evidence="8" type="ORF">F6W96_04195</name>
</gene>
<evidence type="ECO:0000256" key="7">
    <source>
        <dbReference type="SAM" id="Phobius"/>
    </source>
</evidence>
<dbReference type="Pfam" id="PF03631">
    <property type="entry name" value="Virul_fac_BrkB"/>
    <property type="match status" value="1"/>
</dbReference>
<dbReference type="GO" id="GO:0005886">
    <property type="term" value="C:plasma membrane"/>
    <property type="evidence" value="ECO:0007669"/>
    <property type="project" value="UniProtKB-SubCell"/>
</dbReference>
<feature type="transmembrane region" description="Helical" evidence="7">
    <location>
        <begin position="146"/>
        <end position="170"/>
    </location>
</feature>
<feature type="transmembrane region" description="Helical" evidence="7">
    <location>
        <begin position="256"/>
        <end position="277"/>
    </location>
</feature>
<evidence type="ECO:0000256" key="5">
    <source>
        <dbReference type="ARBA" id="ARBA00023136"/>
    </source>
</evidence>
<organism evidence="8 9">
    <name type="scientific">Nocardia terpenica</name>
    <dbReference type="NCBI Taxonomy" id="455432"/>
    <lineage>
        <taxon>Bacteria</taxon>
        <taxon>Bacillati</taxon>
        <taxon>Actinomycetota</taxon>
        <taxon>Actinomycetes</taxon>
        <taxon>Mycobacteriales</taxon>
        <taxon>Nocardiaceae</taxon>
        <taxon>Nocardia</taxon>
    </lineage>
</organism>
<dbReference type="PANTHER" id="PTHR30213:SF0">
    <property type="entry name" value="UPF0761 MEMBRANE PROTEIN YIHY"/>
    <property type="match status" value="1"/>
</dbReference>
<feature type="region of interest" description="Disordered" evidence="6">
    <location>
        <begin position="292"/>
        <end position="314"/>
    </location>
</feature>
<evidence type="ECO:0000256" key="6">
    <source>
        <dbReference type="SAM" id="MobiDB-lite"/>
    </source>
</evidence>
<keyword evidence="3 7" id="KW-0812">Transmembrane</keyword>
<dbReference type="Proteomes" id="UP000500953">
    <property type="component" value="Chromosome"/>
</dbReference>
<comment type="subcellular location">
    <subcellularLocation>
        <location evidence="1">Cell membrane</location>
        <topology evidence="1">Multi-pass membrane protein</topology>
    </subcellularLocation>
</comment>
<evidence type="ECO:0000313" key="9">
    <source>
        <dbReference type="Proteomes" id="UP000500953"/>
    </source>
</evidence>
<feature type="transmembrane region" description="Helical" evidence="7">
    <location>
        <begin position="220"/>
        <end position="244"/>
    </location>
</feature>
<feature type="transmembrane region" description="Helical" evidence="7">
    <location>
        <begin position="190"/>
        <end position="208"/>
    </location>
</feature>
<evidence type="ECO:0000256" key="2">
    <source>
        <dbReference type="ARBA" id="ARBA00022475"/>
    </source>
</evidence>
<protein>
    <submittedName>
        <fullName evidence="8">YihY family inner membrane protein</fullName>
    </submittedName>
</protein>
<evidence type="ECO:0000256" key="3">
    <source>
        <dbReference type="ARBA" id="ARBA00022692"/>
    </source>
</evidence>
<name>A0A6G9YXS7_9NOCA</name>
<evidence type="ECO:0000256" key="1">
    <source>
        <dbReference type="ARBA" id="ARBA00004651"/>
    </source>
</evidence>
<keyword evidence="4 7" id="KW-1133">Transmembrane helix</keyword>